<gene>
    <name evidence="2" type="ORF">B0T21DRAFT_364333</name>
</gene>
<organism evidence="2 3">
    <name type="scientific">Apiosordaria backusii</name>
    <dbReference type="NCBI Taxonomy" id="314023"/>
    <lineage>
        <taxon>Eukaryota</taxon>
        <taxon>Fungi</taxon>
        <taxon>Dikarya</taxon>
        <taxon>Ascomycota</taxon>
        <taxon>Pezizomycotina</taxon>
        <taxon>Sordariomycetes</taxon>
        <taxon>Sordariomycetidae</taxon>
        <taxon>Sordariales</taxon>
        <taxon>Lasiosphaeriaceae</taxon>
        <taxon>Apiosordaria</taxon>
    </lineage>
</organism>
<feature type="compositionally biased region" description="Basic residues" evidence="1">
    <location>
        <begin position="1"/>
        <end position="13"/>
    </location>
</feature>
<keyword evidence="3" id="KW-1185">Reference proteome</keyword>
<protein>
    <submittedName>
        <fullName evidence="2">Uncharacterized protein</fullName>
    </submittedName>
</protein>
<name>A0AA40BMP4_9PEZI</name>
<dbReference type="AlphaFoldDB" id="A0AA40BMP4"/>
<sequence>MALLHRRPSHSQNRHPLPTQTPLERTILDNPPVLITGLTPLPALLHVCHESREIGLKIYQRGCREIIPALREEN</sequence>
<accession>A0AA40BMP4</accession>
<dbReference type="Proteomes" id="UP001172159">
    <property type="component" value="Unassembled WGS sequence"/>
</dbReference>
<evidence type="ECO:0000313" key="2">
    <source>
        <dbReference type="EMBL" id="KAK0737055.1"/>
    </source>
</evidence>
<proteinExistence type="predicted"/>
<dbReference type="EMBL" id="JAUKTV010000005">
    <property type="protein sequence ID" value="KAK0737055.1"/>
    <property type="molecule type" value="Genomic_DNA"/>
</dbReference>
<comment type="caution">
    <text evidence="2">The sequence shown here is derived from an EMBL/GenBank/DDBJ whole genome shotgun (WGS) entry which is preliminary data.</text>
</comment>
<evidence type="ECO:0000256" key="1">
    <source>
        <dbReference type="SAM" id="MobiDB-lite"/>
    </source>
</evidence>
<feature type="region of interest" description="Disordered" evidence="1">
    <location>
        <begin position="1"/>
        <end position="25"/>
    </location>
</feature>
<feature type="non-terminal residue" evidence="2">
    <location>
        <position position="74"/>
    </location>
</feature>
<reference evidence="2" key="1">
    <citation type="submission" date="2023-06" db="EMBL/GenBank/DDBJ databases">
        <title>Genome-scale phylogeny and comparative genomics of the fungal order Sordariales.</title>
        <authorList>
            <consortium name="Lawrence Berkeley National Laboratory"/>
            <person name="Hensen N."/>
            <person name="Bonometti L."/>
            <person name="Westerberg I."/>
            <person name="Brannstrom I.O."/>
            <person name="Guillou S."/>
            <person name="Cros-Aarteil S."/>
            <person name="Calhoun S."/>
            <person name="Haridas S."/>
            <person name="Kuo A."/>
            <person name="Mondo S."/>
            <person name="Pangilinan J."/>
            <person name="Riley R."/>
            <person name="Labutti K."/>
            <person name="Andreopoulos B."/>
            <person name="Lipzen A."/>
            <person name="Chen C."/>
            <person name="Yanf M."/>
            <person name="Daum C."/>
            <person name="Ng V."/>
            <person name="Clum A."/>
            <person name="Steindorff A."/>
            <person name="Ohm R."/>
            <person name="Martin F."/>
            <person name="Silar P."/>
            <person name="Natvig D."/>
            <person name="Lalanne C."/>
            <person name="Gautier V."/>
            <person name="Ament-Velasquez S.L."/>
            <person name="Kruys A."/>
            <person name="Hutchinson M.I."/>
            <person name="Powell A.J."/>
            <person name="Barry K."/>
            <person name="Miller A.N."/>
            <person name="Grigoriev I.V."/>
            <person name="Debuchy R."/>
            <person name="Gladieux P."/>
            <person name="Thoren M.H."/>
            <person name="Johannesson H."/>
        </authorList>
    </citation>
    <scope>NUCLEOTIDE SEQUENCE</scope>
    <source>
        <strain evidence="2">CBS 540.89</strain>
    </source>
</reference>
<evidence type="ECO:0000313" key="3">
    <source>
        <dbReference type="Proteomes" id="UP001172159"/>
    </source>
</evidence>